<proteinExistence type="predicted"/>
<dbReference type="EMBL" id="MTKT01002254">
    <property type="protein sequence ID" value="OWM80213.1"/>
    <property type="molecule type" value="Genomic_DNA"/>
</dbReference>
<organism evidence="2 3">
    <name type="scientific">Punica granatum</name>
    <name type="common">Pomegranate</name>
    <dbReference type="NCBI Taxonomy" id="22663"/>
    <lineage>
        <taxon>Eukaryota</taxon>
        <taxon>Viridiplantae</taxon>
        <taxon>Streptophyta</taxon>
        <taxon>Embryophyta</taxon>
        <taxon>Tracheophyta</taxon>
        <taxon>Spermatophyta</taxon>
        <taxon>Magnoliopsida</taxon>
        <taxon>eudicotyledons</taxon>
        <taxon>Gunneridae</taxon>
        <taxon>Pentapetalae</taxon>
        <taxon>rosids</taxon>
        <taxon>malvids</taxon>
        <taxon>Myrtales</taxon>
        <taxon>Lythraceae</taxon>
        <taxon>Punica</taxon>
    </lineage>
</organism>
<evidence type="ECO:0000313" key="3">
    <source>
        <dbReference type="Proteomes" id="UP000197138"/>
    </source>
</evidence>
<feature type="region of interest" description="Disordered" evidence="1">
    <location>
        <begin position="109"/>
        <end position="130"/>
    </location>
</feature>
<dbReference type="AlphaFoldDB" id="A0A218X5M2"/>
<accession>A0A218X5M2</accession>
<feature type="compositionally biased region" description="Polar residues" evidence="1">
    <location>
        <begin position="109"/>
        <end position="123"/>
    </location>
</feature>
<gene>
    <name evidence="2" type="ORF">CDL15_Pgr012344</name>
</gene>
<sequence>MLVTFGSIPVIRVHLGHSGPSWSHSGPPTSFRSIMVPFSPFRPFGSIPVIEVHPGHIRVHPGHSGPSWSHSGPSWSFKSILVTFGSTPVIQVHPSPIQLLSIIQCPNTSKQGMSNQGEATTKRSPGPKKGVSHGLWLHPLIEHATKEGQAVSTPFWPTGFPHENPQPKLGTLFVTRRSEANRRTRGHEQREKSTIQ</sequence>
<evidence type="ECO:0000313" key="2">
    <source>
        <dbReference type="EMBL" id="OWM80213.1"/>
    </source>
</evidence>
<comment type="caution">
    <text evidence="2">The sequence shown here is derived from an EMBL/GenBank/DDBJ whole genome shotgun (WGS) entry which is preliminary data.</text>
</comment>
<reference evidence="3" key="1">
    <citation type="journal article" date="2017" name="Plant J.">
        <title>The pomegranate (Punica granatum L.) genome and the genomics of punicalagin biosynthesis.</title>
        <authorList>
            <person name="Qin G."/>
            <person name="Xu C."/>
            <person name="Ming R."/>
            <person name="Tang H."/>
            <person name="Guyot R."/>
            <person name="Kramer E.M."/>
            <person name="Hu Y."/>
            <person name="Yi X."/>
            <person name="Qi Y."/>
            <person name="Xu X."/>
            <person name="Gao Z."/>
            <person name="Pan H."/>
            <person name="Jian J."/>
            <person name="Tian Y."/>
            <person name="Yue Z."/>
            <person name="Xu Y."/>
        </authorList>
    </citation>
    <scope>NUCLEOTIDE SEQUENCE [LARGE SCALE GENOMIC DNA]</scope>
    <source>
        <strain evidence="3">cv. Dabenzi</strain>
    </source>
</reference>
<evidence type="ECO:0000256" key="1">
    <source>
        <dbReference type="SAM" id="MobiDB-lite"/>
    </source>
</evidence>
<name>A0A218X5M2_PUNGR</name>
<dbReference type="Proteomes" id="UP000197138">
    <property type="component" value="Unassembled WGS sequence"/>
</dbReference>
<protein>
    <submittedName>
        <fullName evidence="2">Uncharacterized protein</fullName>
    </submittedName>
</protein>